<keyword evidence="3 4" id="KW-0998">Cell outer membrane</keyword>
<dbReference type="STRING" id="717774.Marme_2977"/>
<dbReference type="eggNOG" id="COG4105">
    <property type="taxonomic scope" value="Bacteria"/>
</dbReference>
<comment type="subcellular location">
    <subcellularLocation>
        <location evidence="4">Cell outer membrane</location>
        <topology evidence="4">Lipid-anchor</topology>
    </subcellularLocation>
</comment>
<accession>F2K1G8</accession>
<dbReference type="Gene3D" id="1.25.40.10">
    <property type="entry name" value="Tetratricopeptide repeat domain"/>
    <property type="match status" value="1"/>
</dbReference>
<dbReference type="GO" id="GO:0009279">
    <property type="term" value="C:cell outer membrane"/>
    <property type="evidence" value="ECO:0007669"/>
    <property type="project" value="UniProtKB-SubCell"/>
</dbReference>
<evidence type="ECO:0000256" key="1">
    <source>
        <dbReference type="ARBA" id="ARBA00022729"/>
    </source>
</evidence>
<keyword evidence="2 4" id="KW-0472">Membrane</keyword>
<comment type="similarity">
    <text evidence="4">Belongs to the BamD family.</text>
</comment>
<dbReference type="Proteomes" id="UP000001062">
    <property type="component" value="Chromosome"/>
</dbReference>
<name>F2K1G8_MARM1</name>
<evidence type="ECO:0000256" key="2">
    <source>
        <dbReference type="ARBA" id="ARBA00023136"/>
    </source>
</evidence>
<evidence type="ECO:0000313" key="7">
    <source>
        <dbReference type="Proteomes" id="UP000001062"/>
    </source>
</evidence>
<dbReference type="InterPro" id="IPR017689">
    <property type="entry name" value="BamD"/>
</dbReference>
<keyword evidence="7" id="KW-1185">Reference proteome</keyword>
<dbReference type="NCBIfam" id="TIGR03302">
    <property type="entry name" value="OM_YfiO"/>
    <property type="match status" value="1"/>
</dbReference>
<evidence type="ECO:0000313" key="6">
    <source>
        <dbReference type="EMBL" id="ADZ92198.1"/>
    </source>
</evidence>
<keyword evidence="4" id="KW-0564">Palmitate</keyword>
<dbReference type="GO" id="GO:0043165">
    <property type="term" value="P:Gram-negative-bacterium-type cell outer membrane assembly"/>
    <property type="evidence" value="ECO:0007669"/>
    <property type="project" value="UniProtKB-UniRule"/>
</dbReference>
<dbReference type="Pfam" id="PF13525">
    <property type="entry name" value="YfiO"/>
    <property type="match status" value="1"/>
</dbReference>
<evidence type="ECO:0000259" key="5">
    <source>
        <dbReference type="Pfam" id="PF13525"/>
    </source>
</evidence>
<keyword evidence="1 4" id="KW-0732">Signal</keyword>
<sequence length="280" mass="32055">MGFLRTLPRMLVIVTFYSILSACSNQTVREPDLPEQEYYDKAQEALDNGLPATAVKHLKDLTARYPFGDFSTRAELDLIYAQYESGDYIASHATAERFIRNHLDSDALDYAYYMRGLSTYKGAETFLGRYLDLNPAERDAHEFEKAFGEFADFLARFPKSPYAVDAKARMIYLRNTVADHELQVAHYYFKRHAPISALRRAQEVIQHYPSSNSVEEAIAVTIQAYLNMEQYELAKTNLGVLTKNYPNSKYIDAEGKFIPFELPKDADPDFLYWVSLGAID</sequence>
<dbReference type="KEGG" id="mme:Marme_2977"/>
<proteinExistence type="inferred from homology"/>
<dbReference type="HAMAP" id="MF_00922">
    <property type="entry name" value="OM_assembly_BamD"/>
    <property type="match status" value="1"/>
</dbReference>
<organism evidence="6 7">
    <name type="scientific">Marinomonas mediterranea (strain ATCC 700492 / JCM 21426 / NBRC 103028 / MMB-1)</name>
    <dbReference type="NCBI Taxonomy" id="717774"/>
    <lineage>
        <taxon>Bacteria</taxon>
        <taxon>Pseudomonadati</taxon>
        <taxon>Pseudomonadota</taxon>
        <taxon>Gammaproteobacteria</taxon>
        <taxon>Oceanospirillales</taxon>
        <taxon>Oceanospirillaceae</taxon>
        <taxon>Marinomonas</taxon>
    </lineage>
</organism>
<evidence type="ECO:0000256" key="3">
    <source>
        <dbReference type="ARBA" id="ARBA00023237"/>
    </source>
</evidence>
<dbReference type="PATRIC" id="fig|717774.3.peg.3066"/>
<feature type="domain" description="Outer membrane lipoprotein BamD-like" evidence="5">
    <location>
        <begin position="32"/>
        <end position="236"/>
    </location>
</feature>
<dbReference type="InterPro" id="IPR011990">
    <property type="entry name" value="TPR-like_helical_dom_sf"/>
</dbReference>
<dbReference type="GO" id="GO:0051205">
    <property type="term" value="P:protein insertion into membrane"/>
    <property type="evidence" value="ECO:0007669"/>
    <property type="project" value="UniProtKB-UniRule"/>
</dbReference>
<dbReference type="InterPro" id="IPR039565">
    <property type="entry name" value="BamD-like"/>
</dbReference>
<evidence type="ECO:0000256" key="4">
    <source>
        <dbReference type="HAMAP-Rule" id="MF_00922"/>
    </source>
</evidence>
<protein>
    <recommendedName>
        <fullName evidence="4">Outer membrane protein assembly factor BamD</fullName>
    </recommendedName>
</protein>
<dbReference type="AlphaFoldDB" id="F2K1G8"/>
<comment type="function">
    <text evidence="4">Part of the outer membrane protein assembly complex, which is involved in assembly and insertion of beta-barrel proteins into the outer membrane.</text>
</comment>
<dbReference type="HOGENOM" id="CLU_065982_0_0_6"/>
<reference evidence="6 7" key="1">
    <citation type="journal article" date="2012" name="Stand. Genomic Sci.">
        <title>Complete genome sequence of the melanogenic marine bacterium Marinomonas mediterranea type strain (MMB-1(T)).</title>
        <authorList>
            <person name="Lucas-Elio P."/>
            <person name="Goodwin L."/>
            <person name="Woyke T."/>
            <person name="Pitluck S."/>
            <person name="Nolan M."/>
            <person name="Kyrpides N.C."/>
            <person name="Detter J.C."/>
            <person name="Copeland A."/>
            <person name="Teshima H."/>
            <person name="Bruce D."/>
            <person name="Detter C."/>
            <person name="Tapia R."/>
            <person name="Han S."/>
            <person name="Land M.L."/>
            <person name="Ivanova N."/>
            <person name="Mikhailova N."/>
            <person name="Johnston A.W."/>
            <person name="Sanchez-Amat A."/>
        </authorList>
    </citation>
    <scope>NUCLEOTIDE SEQUENCE [LARGE SCALE GENOMIC DNA]</scope>
    <source>
        <strain evidence="7">ATCC 700492 / JCM 21426 / NBRC 103028 / MMB-1</strain>
    </source>
</reference>
<dbReference type="EMBL" id="CP002583">
    <property type="protein sequence ID" value="ADZ92198.1"/>
    <property type="molecule type" value="Genomic_DNA"/>
</dbReference>
<dbReference type="PROSITE" id="PS51257">
    <property type="entry name" value="PROKAR_LIPOPROTEIN"/>
    <property type="match status" value="1"/>
</dbReference>
<dbReference type="CDD" id="cd15830">
    <property type="entry name" value="BamD"/>
    <property type="match status" value="1"/>
</dbReference>
<comment type="subunit">
    <text evidence="4">Part of the Bam complex.</text>
</comment>
<dbReference type="RefSeq" id="WP_013662101.1">
    <property type="nucleotide sequence ID" value="NC_015276.1"/>
</dbReference>
<keyword evidence="4 6" id="KW-0449">Lipoprotein</keyword>
<gene>
    <name evidence="4" type="primary">bamD</name>
    <name evidence="6" type="ordered locus">Marme_2977</name>
</gene>
<dbReference type="OrthoDB" id="9779191at2"/>